<dbReference type="SUPFAM" id="SSF51338">
    <property type="entry name" value="Composite domain of metallo-dependent hydrolases"/>
    <property type="match status" value="1"/>
</dbReference>
<dbReference type="OrthoDB" id="8791at2157"/>
<dbReference type="Gene3D" id="3.10.310.70">
    <property type="match status" value="1"/>
</dbReference>
<protein>
    <submittedName>
        <fullName evidence="2">Amidohydrolase</fullName>
    </submittedName>
</protein>
<dbReference type="InterPro" id="IPR033932">
    <property type="entry name" value="YtcJ-like"/>
</dbReference>
<dbReference type="Gene3D" id="3.20.20.140">
    <property type="entry name" value="Metal-dependent hydrolases"/>
    <property type="match status" value="1"/>
</dbReference>
<evidence type="ECO:0000313" key="2">
    <source>
        <dbReference type="EMBL" id="RCU47525.1"/>
    </source>
</evidence>
<dbReference type="PANTHER" id="PTHR22642:SF2">
    <property type="entry name" value="PROTEIN LONG AFTER FAR-RED 3"/>
    <property type="match status" value="1"/>
</dbReference>
<dbReference type="Proteomes" id="UP000252189">
    <property type="component" value="Unassembled WGS sequence"/>
</dbReference>
<dbReference type="InterPro" id="IPR011059">
    <property type="entry name" value="Metal-dep_hydrolase_composite"/>
</dbReference>
<keyword evidence="3" id="KW-1185">Reference proteome</keyword>
<dbReference type="Pfam" id="PF07969">
    <property type="entry name" value="Amidohydro_3"/>
    <property type="match status" value="1"/>
</dbReference>
<keyword evidence="2" id="KW-0378">Hydrolase</keyword>
<accession>A0A368ND36</accession>
<reference evidence="2 3" key="1">
    <citation type="submission" date="2018-07" db="EMBL/GenBank/DDBJ databases">
        <title>Genome sequences of Haloplanus salinus JCM 18368T.</title>
        <authorList>
            <person name="Kim Y.B."/>
            <person name="Roh S.W."/>
        </authorList>
    </citation>
    <scope>NUCLEOTIDE SEQUENCE [LARGE SCALE GENOMIC DNA]</scope>
    <source>
        <strain evidence="2 3">JCM 18368</strain>
    </source>
</reference>
<evidence type="ECO:0000259" key="1">
    <source>
        <dbReference type="Pfam" id="PF07969"/>
    </source>
</evidence>
<dbReference type="Gene3D" id="2.30.40.10">
    <property type="entry name" value="Urease, subunit C, domain 1"/>
    <property type="match status" value="1"/>
</dbReference>
<dbReference type="AlphaFoldDB" id="A0A368ND36"/>
<dbReference type="RefSeq" id="WP_114449086.1">
    <property type="nucleotide sequence ID" value="NZ_QPHM01000001.1"/>
</dbReference>
<dbReference type="EMBL" id="QPHM01000001">
    <property type="protein sequence ID" value="RCU47525.1"/>
    <property type="molecule type" value="Genomic_DNA"/>
</dbReference>
<comment type="caution">
    <text evidence="2">The sequence shown here is derived from an EMBL/GenBank/DDBJ whole genome shotgun (WGS) entry which is preliminary data.</text>
</comment>
<feature type="domain" description="Amidohydrolase 3" evidence="1">
    <location>
        <begin position="52"/>
        <end position="508"/>
    </location>
</feature>
<organism evidence="2 3">
    <name type="scientific">Haloplanus salinus</name>
    <dbReference type="NCBI Taxonomy" id="1126245"/>
    <lineage>
        <taxon>Archaea</taxon>
        <taxon>Methanobacteriati</taxon>
        <taxon>Methanobacteriota</taxon>
        <taxon>Stenosarchaea group</taxon>
        <taxon>Halobacteria</taxon>
        <taxon>Halobacteriales</taxon>
        <taxon>Haloferacaceae</taxon>
        <taxon>Haloplanus</taxon>
    </lineage>
</organism>
<proteinExistence type="predicted"/>
<evidence type="ECO:0000313" key="3">
    <source>
        <dbReference type="Proteomes" id="UP000252189"/>
    </source>
</evidence>
<dbReference type="PANTHER" id="PTHR22642">
    <property type="entry name" value="IMIDAZOLONEPROPIONASE"/>
    <property type="match status" value="1"/>
</dbReference>
<dbReference type="SUPFAM" id="SSF51556">
    <property type="entry name" value="Metallo-dependent hydrolases"/>
    <property type="match status" value="1"/>
</dbReference>
<dbReference type="InterPro" id="IPR032466">
    <property type="entry name" value="Metal_Hydrolase"/>
</dbReference>
<dbReference type="GO" id="GO:0016810">
    <property type="term" value="F:hydrolase activity, acting on carbon-nitrogen (but not peptide) bonds"/>
    <property type="evidence" value="ECO:0007669"/>
    <property type="project" value="InterPro"/>
</dbReference>
<dbReference type="CDD" id="cd01300">
    <property type="entry name" value="YtcJ_like"/>
    <property type="match status" value="1"/>
</dbReference>
<sequence length="513" mass="54713">MTTAADLLLTNAEVHTLARPDETHGAVAVRDGRIVRVGDAYDLELLAGVDTRVVDCDGHVVLPGFIDAHTHFELLGRRLVHADLSGAESRAAALDRLRDRADAVDAGAPVVGYGYDESEWGETDYLTRADLDGVDAAGPVVAVREDLHVASLDSTALERWDDALPDAGVRREGGEPTGVVVETAAGVVLDALAPDADGMAELLRAAQAHANERGVTGIHDMVRRSPAPRVYRDLASDGDLTLRVRLNYWADHLDALVETGLRTNHGDGRVRVGAIKTFTDGSLGGRTARLSEPYADAPDERGEWAVSPAEFRDLFDSAAGAGFQVAAHAIGDEAVGEVVDAFASRAESPDARHRIEHAELASDAAIDRMAAMGVVASVQPNFHRWAGEEGLYAARLGDRRPETNRLRRLHEADVPLAFGSDGMPLDPLFGVHHAVNAPTAAQRLGVTEALRAYTLGSAYAGFDEDRLGTVEPGKRADLVVLDGSPWERPESIREVEVTLTVVGGDVVYDGSDP</sequence>
<dbReference type="InterPro" id="IPR013108">
    <property type="entry name" value="Amidohydro_3"/>
</dbReference>
<gene>
    <name evidence="2" type="ORF">DU504_09580</name>
</gene>
<name>A0A368ND36_9EURY</name>